<dbReference type="NCBIfam" id="TIGR00096">
    <property type="entry name" value="16S rRNA (cytidine(1402)-2'-O)-methyltransferase"/>
    <property type="match status" value="1"/>
</dbReference>
<feature type="domain" description="RsmI HTH" evidence="8">
    <location>
        <begin position="252"/>
        <end position="297"/>
    </location>
</feature>
<dbReference type="PROSITE" id="PS01296">
    <property type="entry name" value="RSMI"/>
    <property type="match status" value="1"/>
</dbReference>
<evidence type="ECO:0000256" key="4">
    <source>
        <dbReference type="ARBA" id="ARBA00022679"/>
    </source>
</evidence>
<keyword evidence="10" id="KW-1185">Reference proteome</keyword>
<keyword evidence="4 6" id="KW-0808">Transferase</keyword>
<evidence type="ECO:0000256" key="3">
    <source>
        <dbReference type="ARBA" id="ARBA00022603"/>
    </source>
</evidence>
<dbReference type="PANTHER" id="PTHR46111:SF1">
    <property type="entry name" value="RIBOSOMAL RNA SMALL SUBUNIT METHYLTRANSFERASE I"/>
    <property type="match status" value="1"/>
</dbReference>
<dbReference type="Gene3D" id="3.40.1010.10">
    <property type="entry name" value="Cobalt-precorrin-4 Transmethylase, Domain 1"/>
    <property type="match status" value="1"/>
</dbReference>
<dbReference type="PANTHER" id="PTHR46111">
    <property type="entry name" value="RIBOSOMAL RNA SMALL SUBUNIT METHYLTRANSFERASE I"/>
    <property type="match status" value="1"/>
</dbReference>
<dbReference type="InterPro" id="IPR008189">
    <property type="entry name" value="rRNA_ssu_MeTfrase_I"/>
</dbReference>
<reference evidence="9" key="2">
    <citation type="submission" date="2020-09" db="EMBL/GenBank/DDBJ databases">
        <authorList>
            <person name="Sun Q."/>
            <person name="Zhou Y."/>
        </authorList>
    </citation>
    <scope>NUCLEOTIDE SEQUENCE</scope>
    <source>
        <strain evidence="9">CGMCC 1.15320</strain>
    </source>
</reference>
<dbReference type="HAMAP" id="MF_01877">
    <property type="entry name" value="16SrRNA_methyltr_I"/>
    <property type="match status" value="1"/>
</dbReference>
<evidence type="ECO:0000313" key="10">
    <source>
        <dbReference type="Proteomes" id="UP000636264"/>
    </source>
</evidence>
<dbReference type="Proteomes" id="UP000636264">
    <property type="component" value="Unassembled WGS sequence"/>
</dbReference>
<evidence type="ECO:0000256" key="5">
    <source>
        <dbReference type="ARBA" id="ARBA00022691"/>
    </source>
</evidence>
<dbReference type="PIRSF" id="PIRSF005917">
    <property type="entry name" value="MTase_YraL"/>
    <property type="match status" value="1"/>
</dbReference>
<dbReference type="CDD" id="cd11648">
    <property type="entry name" value="RsmI"/>
    <property type="match status" value="1"/>
</dbReference>
<dbReference type="InterPro" id="IPR053910">
    <property type="entry name" value="RsmI_HTH"/>
</dbReference>
<dbReference type="Gene3D" id="3.30.950.10">
    <property type="entry name" value="Methyltransferase, Cobalt-precorrin-4 Transmethylase, Domain 2"/>
    <property type="match status" value="1"/>
</dbReference>
<dbReference type="GO" id="GO:0005737">
    <property type="term" value="C:cytoplasm"/>
    <property type="evidence" value="ECO:0007669"/>
    <property type="project" value="UniProtKB-SubCell"/>
</dbReference>
<dbReference type="InterPro" id="IPR014776">
    <property type="entry name" value="4pyrrole_Mease_sub2"/>
</dbReference>
<proteinExistence type="inferred from homology"/>
<evidence type="ECO:0000256" key="6">
    <source>
        <dbReference type="HAMAP-Rule" id="MF_01877"/>
    </source>
</evidence>
<dbReference type="EC" id="2.1.1.198" evidence="6"/>
<evidence type="ECO:0000259" key="8">
    <source>
        <dbReference type="Pfam" id="PF23016"/>
    </source>
</evidence>
<keyword evidence="3 6" id="KW-0489">Methyltransferase</keyword>
<gene>
    <name evidence="6 9" type="primary">rsmI</name>
    <name evidence="9" type="ORF">GCM10011385_09380</name>
</gene>
<dbReference type="EMBL" id="BMIF01000002">
    <property type="protein sequence ID" value="GGA57982.1"/>
    <property type="molecule type" value="Genomic_DNA"/>
</dbReference>
<dbReference type="InterPro" id="IPR035996">
    <property type="entry name" value="4pyrrol_Methylase_sf"/>
</dbReference>
<accession>A0A916RJC0</accession>
<keyword evidence="5 6" id="KW-0949">S-adenosyl-L-methionine</keyword>
<evidence type="ECO:0000313" key="9">
    <source>
        <dbReference type="EMBL" id="GGA57982.1"/>
    </source>
</evidence>
<comment type="function">
    <text evidence="6">Catalyzes the 2'-O-methylation of the ribose of cytidine 1402 (C1402) in 16S rRNA.</text>
</comment>
<feature type="domain" description="Tetrapyrrole methylase" evidence="7">
    <location>
        <begin position="28"/>
        <end position="227"/>
    </location>
</feature>
<reference evidence="9" key="1">
    <citation type="journal article" date="2014" name="Int. J. Syst. Evol. Microbiol.">
        <title>Complete genome sequence of Corynebacterium casei LMG S-19264T (=DSM 44701T), isolated from a smear-ripened cheese.</title>
        <authorList>
            <consortium name="US DOE Joint Genome Institute (JGI-PGF)"/>
            <person name="Walter F."/>
            <person name="Albersmeier A."/>
            <person name="Kalinowski J."/>
            <person name="Ruckert C."/>
        </authorList>
    </citation>
    <scope>NUCLEOTIDE SEQUENCE</scope>
    <source>
        <strain evidence="9">CGMCC 1.15320</strain>
    </source>
</reference>
<dbReference type="InterPro" id="IPR000878">
    <property type="entry name" value="4pyrrol_Mease"/>
</dbReference>
<evidence type="ECO:0000256" key="2">
    <source>
        <dbReference type="ARBA" id="ARBA00022552"/>
    </source>
</evidence>
<evidence type="ECO:0000259" key="7">
    <source>
        <dbReference type="Pfam" id="PF00590"/>
    </source>
</evidence>
<comment type="caution">
    <text evidence="9">The sequence shown here is derived from an EMBL/GenBank/DDBJ whole genome shotgun (WGS) entry which is preliminary data.</text>
</comment>
<dbReference type="GO" id="GO:0070677">
    <property type="term" value="F:rRNA (cytosine-2'-O-)-methyltransferase activity"/>
    <property type="evidence" value="ECO:0007669"/>
    <property type="project" value="UniProtKB-UniRule"/>
</dbReference>
<dbReference type="Pfam" id="PF23016">
    <property type="entry name" value="RsmI_C"/>
    <property type="match status" value="1"/>
</dbReference>
<name>A0A916RJC0_9HYPH</name>
<dbReference type="InterPro" id="IPR018063">
    <property type="entry name" value="SAM_MeTrfase_RsmI_CS"/>
</dbReference>
<dbReference type="RefSeq" id="WP_188719790.1">
    <property type="nucleotide sequence ID" value="NZ_BMIF01000002.1"/>
</dbReference>
<comment type="catalytic activity">
    <reaction evidence="6">
        <text>cytidine(1402) in 16S rRNA + S-adenosyl-L-methionine = 2'-O-methylcytidine(1402) in 16S rRNA + S-adenosyl-L-homocysteine + H(+)</text>
        <dbReference type="Rhea" id="RHEA:42924"/>
        <dbReference type="Rhea" id="RHEA-COMP:10285"/>
        <dbReference type="Rhea" id="RHEA-COMP:10286"/>
        <dbReference type="ChEBI" id="CHEBI:15378"/>
        <dbReference type="ChEBI" id="CHEBI:57856"/>
        <dbReference type="ChEBI" id="CHEBI:59789"/>
        <dbReference type="ChEBI" id="CHEBI:74495"/>
        <dbReference type="ChEBI" id="CHEBI:82748"/>
        <dbReference type="EC" id="2.1.1.198"/>
    </reaction>
</comment>
<dbReference type="SUPFAM" id="SSF53790">
    <property type="entry name" value="Tetrapyrrole methylase"/>
    <property type="match status" value="1"/>
</dbReference>
<comment type="subcellular location">
    <subcellularLocation>
        <location evidence="6">Cytoplasm</location>
    </subcellularLocation>
</comment>
<evidence type="ECO:0000256" key="1">
    <source>
        <dbReference type="ARBA" id="ARBA00022490"/>
    </source>
</evidence>
<dbReference type="Pfam" id="PF00590">
    <property type="entry name" value="TP_methylase"/>
    <property type="match status" value="1"/>
</dbReference>
<dbReference type="FunFam" id="3.40.1010.10:FF:000007">
    <property type="entry name" value="Ribosomal RNA small subunit methyltransferase I"/>
    <property type="match status" value="1"/>
</dbReference>
<protein>
    <recommendedName>
        <fullName evidence="6">Ribosomal RNA small subunit methyltransferase I</fullName>
        <ecNumber evidence="6">2.1.1.198</ecNumber>
    </recommendedName>
    <alternativeName>
        <fullName evidence="6">16S rRNA 2'-O-ribose C1402 methyltransferase</fullName>
    </alternativeName>
    <alternativeName>
        <fullName evidence="6">rRNA (cytidine-2'-O-)-methyltransferase RsmI</fullName>
    </alternativeName>
</protein>
<organism evidence="9 10">
    <name type="scientific">Nitratireductor aestuarii</name>
    <dbReference type="NCBI Taxonomy" id="1735103"/>
    <lineage>
        <taxon>Bacteria</taxon>
        <taxon>Pseudomonadati</taxon>
        <taxon>Pseudomonadota</taxon>
        <taxon>Alphaproteobacteria</taxon>
        <taxon>Hyphomicrobiales</taxon>
        <taxon>Phyllobacteriaceae</taxon>
        <taxon>Nitratireductor</taxon>
    </lineage>
</organism>
<dbReference type="FunFam" id="3.30.950.10:FF:000002">
    <property type="entry name" value="Ribosomal RNA small subunit methyltransferase I"/>
    <property type="match status" value="1"/>
</dbReference>
<dbReference type="AlphaFoldDB" id="A0A916RJC0"/>
<dbReference type="InterPro" id="IPR014777">
    <property type="entry name" value="4pyrrole_Mease_sub1"/>
</dbReference>
<keyword evidence="1 6" id="KW-0963">Cytoplasm</keyword>
<sequence>MTAEHDGQARSFVIGGTVIPARPLEPALYLVATPIGNLGDVTIRALETLAAADFVACEDTRVTRVLLERYGIRRRMVAYHEHNEADAAAGLIAAVAQGKSVALASDAGTPLVSDPGYRLVQEAINQGVRVVPIPGASAVLSALTASGLPNDAFMFAGFLPVKAGQKKSRMEALANVPATLVFYESPRRLADTLAAMAEVLGDRQAVVARELTKTFEELRRGSLPELAQHYAEAGAPKGEVVLCVAPPTEKAEASEADTDQMLLGLAAEMPAAKAAGEAARMTGRKKSELYQRLLELKANAGDES</sequence>
<comment type="similarity">
    <text evidence="6">Belongs to the methyltransferase superfamily. RsmI family.</text>
</comment>
<keyword evidence="2 6" id="KW-0698">rRNA processing</keyword>